<accession>A0A4Y2TNE6</accession>
<dbReference type="AlphaFoldDB" id="A0A4Y2TNE6"/>
<organism evidence="2 3">
    <name type="scientific">Araneus ventricosus</name>
    <name type="common">Orbweaver spider</name>
    <name type="synonym">Epeira ventricosa</name>
    <dbReference type="NCBI Taxonomy" id="182803"/>
    <lineage>
        <taxon>Eukaryota</taxon>
        <taxon>Metazoa</taxon>
        <taxon>Ecdysozoa</taxon>
        <taxon>Arthropoda</taxon>
        <taxon>Chelicerata</taxon>
        <taxon>Arachnida</taxon>
        <taxon>Araneae</taxon>
        <taxon>Araneomorphae</taxon>
        <taxon>Entelegynae</taxon>
        <taxon>Araneoidea</taxon>
        <taxon>Araneidae</taxon>
        <taxon>Araneus</taxon>
    </lineage>
</organism>
<keyword evidence="1" id="KW-0472">Membrane</keyword>
<keyword evidence="1" id="KW-1133">Transmembrane helix</keyword>
<feature type="transmembrane region" description="Helical" evidence="1">
    <location>
        <begin position="224"/>
        <end position="243"/>
    </location>
</feature>
<evidence type="ECO:0000313" key="2">
    <source>
        <dbReference type="EMBL" id="GBO01581.1"/>
    </source>
</evidence>
<feature type="transmembrane region" description="Helical" evidence="1">
    <location>
        <begin position="255"/>
        <end position="275"/>
    </location>
</feature>
<dbReference type="EMBL" id="BGPR01029657">
    <property type="protein sequence ID" value="GBO01581.1"/>
    <property type="molecule type" value="Genomic_DNA"/>
</dbReference>
<keyword evidence="3" id="KW-1185">Reference proteome</keyword>
<evidence type="ECO:0000256" key="1">
    <source>
        <dbReference type="SAM" id="Phobius"/>
    </source>
</evidence>
<feature type="transmembrane region" description="Helical" evidence="1">
    <location>
        <begin position="327"/>
        <end position="347"/>
    </location>
</feature>
<evidence type="ECO:0000313" key="3">
    <source>
        <dbReference type="Proteomes" id="UP000499080"/>
    </source>
</evidence>
<gene>
    <name evidence="2" type="ORF">AVEN_38258_1</name>
</gene>
<protein>
    <submittedName>
        <fullName evidence="2">Uncharacterized protein</fullName>
    </submittedName>
</protein>
<keyword evidence="1" id="KW-0812">Transmembrane</keyword>
<sequence length="349" mass="40955">MDSRNCSLTSKLIRWSLASTGVVLTHKRIWVFLSVVSFHLIRFLHIAEVVSSLLDGDPRTGFLKSICAEQVINFLLWWNLFFKKAELLRFVESLVNKININQRKKLTAIVIGSLTFYPFGFTILYMIWFDEKIYDLSQVPPYKRYWIPTDFRFVSEAIFVIDSVVMHSTFAIFFITMILYCVISALILKLFDESHNEISRVDASTEWKKCRTVFHAITDLESKMSFQIFLVFCRIAIQGFIFVLKWNQKSSIRDYPFLIANIETLVAFFFIVYLADMIQNHFSKNLDKLYCQKQRLKLLGITNFHYNRMIRGSKLTAWKICLINRNLVFTFAASLLTYSVLIVGEIYRS</sequence>
<dbReference type="Proteomes" id="UP000499080">
    <property type="component" value="Unassembled WGS sequence"/>
</dbReference>
<dbReference type="OrthoDB" id="6421516at2759"/>
<reference evidence="2 3" key="1">
    <citation type="journal article" date="2019" name="Sci. Rep.">
        <title>Orb-weaving spider Araneus ventricosus genome elucidates the spidroin gene catalogue.</title>
        <authorList>
            <person name="Kono N."/>
            <person name="Nakamura H."/>
            <person name="Ohtoshi R."/>
            <person name="Moran D.A.P."/>
            <person name="Shinohara A."/>
            <person name="Yoshida Y."/>
            <person name="Fujiwara M."/>
            <person name="Mori M."/>
            <person name="Tomita M."/>
            <person name="Arakawa K."/>
        </authorList>
    </citation>
    <scope>NUCLEOTIDE SEQUENCE [LARGE SCALE GENOMIC DNA]</scope>
</reference>
<name>A0A4Y2TNE6_ARAVE</name>
<feature type="transmembrane region" description="Helical" evidence="1">
    <location>
        <begin position="106"/>
        <end position="128"/>
    </location>
</feature>
<proteinExistence type="predicted"/>
<feature type="transmembrane region" description="Helical" evidence="1">
    <location>
        <begin position="170"/>
        <end position="191"/>
    </location>
</feature>
<comment type="caution">
    <text evidence="2">The sequence shown here is derived from an EMBL/GenBank/DDBJ whole genome shotgun (WGS) entry which is preliminary data.</text>
</comment>